<dbReference type="PANTHER" id="PTHR19328:SF13">
    <property type="entry name" value="HIPL1 PROTEIN"/>
    <property type="match status" value="1"/>
</dbReference>
<proteinExistence type="predicted"/>
<feature type="domain" description="Cytochrome c" evidence="5">
    <location>
        <begin position="406"/>
        <end position="488"/>
    </location>
</feature>
<dbReference type="RefSeq" id="WP_231004486.1">
    <property type="nucleotide sequence ID" value="NZ_JAJNEC010000005.1"/>
</dbReference>
<sequence length="511" mass="56239">MEKRSAGIKIITGVCAVVISCILFQCRQVQRDPQTRFNIVLDASVLGVQEISTNNKVPWELMWGPDNMLWYNEQEGRIYRLNPTSGKRTLMLRMNDVAGKTTAGLLGMAASAPDPATGRSYLFAASTFAIKDSIGLKLVRYLVQKDTLVEPKIIAVVPGFRGHYGSRVAISPDQKLYWATGDGAQQGSTQDAANLKGKILCFNLDGSIPADNPVPGSPVWAKGFRNIQGLTFSDSARLYTSEHGDAADDEVNLIRRGGNYGWSAIEGNANLAEEKAFADSVKAVDPLLAWTPTIAPAGMAFYNNPKIPEWKNSLLLVSLKDRNLRVLSLSKDGRSIVKEMIYLDKMYGRLRAVCVSPEGDVYLSTSNHDWNPYSKPAADDDKIIRITKVDRVTAQLLPGKAPATKVSRENAMGLYTVYCASCHKEDGSGSPGTFPSLQTTPLLKQPQQLIDVFLFGKSTKDNPNRMPSFKFLNNEEAAAVLNFIRSRWGHNNSDSITEVAVQERRTRKKDG</sequence>
<dbReference type="SUPFAM" id="SSF50952">
    <property type="entry name" value="Soluble quinoprotein glucose dehydrogenase"/>
    <property type="match status" value="1"/>
</dbReference>
<evidence type="ECO:0000256" key="4">
    <source>
        <dbReference type="PROSITE-ProRule" id="PRU00433"/>
    </source>
</evidence>
<evidence type="ECO:0000256" key="2">
    <source>
        <dbReference type="ARBA" id="ARBA00022723"/>
    </source>
</evidence>
<dbReference type="EMBL" id="JAJNEC010000005">
    <property type="protein sequence ID" value="MCD2423222.1"/>
    <property type="molecule type" value="Genomic_DNA"/>
</dbReference>
<accession>A0ABS8PQ60</accession>
<evidence type="ECO:0000313" key="6">
    <source>
        <dbReference type="EMBL" id="MCD2423222.1"/>
    </source>
</evidence>
<protein>
    <submittedName>
        <fullName evidence="6">PQQ-dependent sugar dehydrogenase</fullName>
    </submittedName>
</protein>
<evidence type="ECO:0000313" key="7">
    <source>
        <dbReference type="Proteomes" id="UP001199816"/>
    </source>
</evidence>
<keyword evidence="3 4" id="KW-0408">Iron</keyword>
<keyword evidence="7" id="KW-1185">Reference proteome</keyword>
<dbReference type="InterPro" id="IPR011041">
    <property type="entry name" value="Quinoprot_gluc/sorb_DH_b-prop"/>
</dbReference>
<keyword evidence="2 4" id="KW-0479">Metal-binding</keyword>
<dbReference type="Gene3D" id="1.10.760.10">
    <property type="entry name" value="Cytochrome c-like domain"/>
    <property type="match status" value="1"/>
</dbReference>
<keyword evidence="1 4" id="KW-0349">Heme</keyword>
<organism evidence="6 7">
    <name type="scientific">Niabella pedocola</name>
    <dbReference type="NCBI Taxonomy" id="1752077"/>
    <lineage>
        <taxon>Bacteria</taxon>
        <taxon>Pseudomonadati</taxon>
        <taxon>Bacteroidota</taxon>
        <taxon>Chitinophagia</taxon>
        <taxon>Chitinophagales</taxon>
        <taxon>Chitinophagaceae</taxon>
        <taxon>Niabella</taxon>
    </lineage>
</organism>
<dbReference type="Pfam" id="PF07995">
    <property type="entry name" value="GSDH"/>
    <property type="match status" value="1"/>
</dbReference>
<name>A0ABS8PQ60_9BACT</name>
<dbReference type="InterPro" id="IPR012938">
    <property type="entry name" value="Glc/Sorbosone_DH"/>
</dbReference>
<dbReference type="PROSITE" id="PS51007">
    <property type="entry name" value="CYTC"/>
    <property type="match status" value="1"/>
</dbReference>
<dbReference type="InterPro" id="IPR036909">
    <property type="entry name" value="Cyt_c-like_dom_sf"/>
</dbReference>
<dbReference type="PROSITE" id="PS51257">
    <property type="entry name" value="PROKAR_LIPOPROTEIN"/>
    <property type="match status" value="1"/>
</dbReference>
<reference evidence="6 7" key="1">
    <citation type="submission" date="2021-11" db="EMBL/GenBank/DDBJ databases">
        <title>Genomic of Niabella pedocola.</title>
        <authorList>
            <person name="Wu T."/>
        </authorList>
    </citation>
    <scope>NUCLEOTIDE SEQUENCE [LARGE SCALE GENOMIC DNA]</scope>
    <source>
        <strain evidence="6 7">JCM 31011</strain>
    </source>
</reference>
<dbReference type="SUPFAM" id="SSF46626">
    <property type="entry name" value="Cytochrome c"/>
    <property type="match status" value="1"/>
</dbReference>
<evidence type="ECO:0000256" key="3">
    <source>
        <dbReference type="ARBA" id="ARBA00023004"/>
    </source>
</evidence>
<comment type="caution">
    <text evidence="6">The sequence shown here is derived from an EMBL/GenBank/DDBJ whole genome shotgun (WGS) entry which is preliminary data.</text>
</comment>
<dbReference type="Proteomes" id="UP001199816">
    <property type="component" value="Unassembled WGS sequence"/>
</dbReference>
<dbReference type="Gene3D" id="2.120.10.30">
    <property type="entry name" value="TolB, C-terminal domain"/>
    <property type="match status" value="1"/>
</dbReference>
<evidence type="ECO:0000256" key="1">
    <source>
        <dbReference type="ARBA" id="ARBA00022617"/>
    </source>
</evidence>
<dbReference type="InterPro" id="IPR009056">
    <property type="entry name" value="Cyt_c-like_dom"/>
</dbReference>
<dbReference type="Pfam" id="PF13442">
    <property type="entry name" value="Cytochrome_CBB3"/>
    <property type="match status" value="1"/>
</dbReference>
<evidence type="ECO:0000259" key="5">
    <source>
        <dbReference type="PROSITE" id="PS51007"/>
    </source>
</evidence>
<gene>
    <name evidence="6" type="ORF">LQ567_10665</name>
</gene>
<dbReference type="PANTHER" id="PTHR19328">
    <property type="entry name" value="HEDGEHOG-INTERACTING PROTEIN"/>
    <property type="match status" value="1"/>
</dbReference>
<dbReference type="InterPro" id="IPR011042">
    <property type="entry name" value="6-blade_b-propeller_TolB-like"/>
</dbReference>